<organism evidence="11 12">
    <name type="scientific">Paenibacillus filicis</name>
    <dbReference type="NCBI Taxonomy" id="669464"/>
    <lineage>
        <taxon>Bacteria</taxon>
        <taxon>Bacillati</taxon>
        <taxon>Bacillota</taxon>
        <taxon>Bacilli</taxon>
        <taxon>Bacillales</taxon>
        <taxon>Paenibacillaceae</taxon>
        <taxon>Paenibacillus</taxon>
    </lineage>
</organism>
<dbReference type="Gene3D" id="3.40.50.2300">
    <property type="match status" value="1"/>
</dbReference>
<keyword evidence="2" id="KW-0963">Cytoplasm</keyword>
<evidence type="ECO:0000256" key="7">
    <source>
        <dbReference type="ARBA" id="ARBA00023163"/>
    </source>
</evidence>
<evidence type="ECO:0000256" key="3">
    <source>
        <dbReference type="ARBA" id="ARBA00022553"/>
    </source>
</evidence>
<evidence type="ECO:0000313" key="12">
    <source>
        <dbReference type="Proteomes" id="UP001469365"/>
    </source>
</evidence>
<evidence type="ECO:0000256" key="4">
    <source>
        <dbReference type="ARBA" id="ARBA00023012"/>
    </source>
</evidence>
<evidence type="ECO:0000256" key="8">
    <source>
        <dbReference type="PROSITE-ProRule" id="PRU00169"/>
    </source>
</evidence>
<gene>
    <name evidence="11" type="ORF">WMW72_21455</name>
</gene>
<proteinExistence type="predicted"/>
<evidence type="ECO:0000259" key="9">
    <source>
        <dbReference type="PROSITE" id="PS01124"/>
    </source>
</evidence>
<feature type="modified residue" description="4-aspartylphosphate" evidence="8">
    <location>
        <position position="56"/>
    </location>
</feature>
<dbReference type="Gene3D" id="1.10.10.60">
    <property type="entry name" value="Homeodomain-like"/>
    <property type="match status" value="2"/>
</dbReference>
<sequence>MKRTLLIVDDEEFIRVGIRAMLEREFPDFYQFYFAEDGEEALEILGSNAIDIMITDIRMPIMDGITLIGLLRQLEHRPAVVIVSGYDDFEYAKQAIRYEVRDYLLKPIVRGELHQTLIRLEHELKRDEEIQGMLSAAALKEEAYRQSEIQYVLLNDGMSDGEVAEKLEKSGISELQAGYCLGLVQAVELEGRAEGNVVLQTRIDEFLRNTGQPGEWRFTDKEGRSLVLVRDERRLNELLDHLGQGRLKSCQMGVSDWTEEPERFREAYLQALKALRYFFLKSAPGMIRYSQIKDKPHCREIPREEIIKIGNMLGTEREQEIKTLLIKVLEYPKILRYDISYMEEISKAINELIFDRVFFIYGEEAVEILKLYRQIGSLYQSPSFHSYYHGVENLLDRLNDFIREVKSTHLNQKEMRAALEFIDRNYERKDLNLAMVSNHVSFNYSYFSSVFKEYTGMSLIQYIKKLRLTKAKELLDHSLLKVYEISAKVGFDNPKHFNKVFREAEGISPMEYRMRTTSLHVPIVVPKEENID</sequence>
<evidence type="ECO:0000256" key="6">
    <source>
        <dbReference type="ARBA" id="ARBA00023125"/>
    </source>
</evidence>
<dbReference type="PROSITE" id="PS00041">
    <property type="entry name" value="HTH_ARAC_FAMILY_1"/>
    <property type="match status" value="1"/>
</dbReference>
<dbReference type="CDD" id="cd17536">
    <property type="entry name" value="REC_YesN-like"/>
    <property type="match status" value="1"/>
</dbReference>
<dbReference type="InterPro" id="IPR020449">
    <property type="entry name" value="Tscrpt_reg_AraC-type_HTH"/>
</dbReference>
<dbReference type="SMART" id="SM00342">
    <property type="entry name" value="HTH_ARAC"/>
    <property type="match status" value="1"/>
</dbReference>
<accession>A0ABU9DNN3</accession>
<keyword evidence="6" id="KW-0238">DNA-binding</keyword>
<reference evidence="11 12" key="1">
    <citation type="submission" date="2024-04" db="EMBL/GenBank/DDBJ databases">
        <title>draft genome sequnece of Paenibacillus filicis.</title>
        <authorList>
            <person name="Kim D.-U."/>
        </authorList>
    </citation>
    <scope>NUCLEOTIDE SEQUENCE [LARGE SCALE GENOMIC DNA]</scope>
    <source>
        <strain evidence="11 12">KACC14197</strain>
    </source>
</reference>
<evidence type="ECO:0000256" key="2">
    <source>
        <dbReference type="ARBA" id="ARBA00022490"/>
    </source>
</evidence>
<dbReference type="Proteomes" id="UP001469365">
    <property type="component" value="Unassembled WGS sequence"/>
</dbReference>
<dbReference type="Pfam" id="PF12833">
    <property type="entry name" value="HTH_18"/>
    <property type="match status" value="1"/>
</dbReference>
<dbReference type="InterPro" id="IPR018062">
    <property type="entry name" value="HTH_AraC-typ_CS"/>
</dbReference>
<dbReference type="EMBL" id="JBBPCC010000015">
    <property type="protein sequence ID" value="MEK8130479.1"/>
    <property type="molecule type" value="Genomic_DNA"/>
</dbReference>
<comment type="subcellular location">
    <subcellularLocation>
        <location evidence="1">Cytoplasm</location>
    </subcellularLocation>
</comment>
<evidence type="ECO:0000313" key="11">
    <source>
        <dbReference type="EMBL" id="MEK8130479.1"/>
    </source>
</evidence>
<comment type="caution">
    <text evidence="11">The sequence shown here is derived from an EMBL/GenBank/DDBJ whole genome shotgun (WGS) entry which is preliminary data.</text>
</comment>
<name>A0ABU9DNN3_9BACL</name>
<dbReference type="InterPro" id="IPR009057">
    <property type="entry name" value="Homeodomain-like_sf"/>
</dbReference>
<dbReference type="SMART" id="SM00448">
    <property type="entry name" value="REC"/>
    <property type="match status" value="1"/>
</dbReference>
<dbReference type="Pfam" id="PF00072">
    <property type="entry name" value="Response_reg"/>
    <property type="match status" value="1"/>
</dbReference>
<dbReference type="PANTHER" id="PTHR42713:SF3">
    <property type="entry name" value="TRANSCRIPTIONAL REGULATORY PROTEIN HPTR"/>
    <property type="match status" value="1"/>
</dbReference>
<evidence type="ECO:0000256" key="5">
    <source>
        <dbReference type="ARBA" id="ARBA00023015"/>
    </source>
</evidence>
<dbReference type="PROSITE" id="PS01124">
    <property type="entry name" value="HTH_ARAC_FAMILY_2"/>
    <property type="match status" value="1"/>
</dbReference>
<dbReference type="RefSeq" id="WP_341417621.1">
    <property type="nucleotide sequence ID" value="NZ_JBBPCC010000015.1"/>
</dbReference>
<dbReference type="InterPro" id="IPR001789">
    <property type="entry name" value="Sig_transdc_resp-reg_receiver"/>
</dbReference>
<dbReference type="InterPro" id="IPR011006">
    <property type="entry name" value="CheY-like_superfamily"/>
</dbReference>
<keyword evidence="4" id="KW-0902">Two-component regulatory system</keyword>
<keyword evidence="3 8" id="KW-0597">Phosphoprotein</keyword>
<dbReference type="SUPFAM" id="SSF52172">
    <property type="entry name" value="CheY-like"/>
    <property type="match status" value="1"/>
</dbReference>
<dbReference type="PANTHER" id="PTHR42713">
    <property type="entry name" value="HISTIDINE KINASE-RELATED"/>
    <property type="match status" value="1"/>
</dbReference>
<keyword evidence="7" id="KW-0804">Transcription</keyword>
<feature type="domain" description="Response regulatory" evidence="10">
    <location>
        <begin position="4"/>
        <end position="121"/>
    </location>
</feature>
<keyword evidence="5" id="KW-0805">Transcription regulation</keyword>
<dbReference type="InterPro" id="IPR051552">
    <property type="entry name" value="HptR"/>
</dbReference>
<evidence type="ECO:0000259" key="10">
    <source>
        <dbReference type="PROSITE" id="PS50110"/>
    </source>
</evidence>
<dbReference type="PROSITE" id="PS50110">
    <property type="entry name" value="RESPONSE_REGULATORY"/>
    <property type="match status" value="1"/>
</dbReference>
<feature type="domain" description="HTH araC/xylS-type" evidence="9">
    <location>
        <begin position="416"/>
        <end position="515"/>
    </location>
</feature>
<dbReference type="PRINTS" id="PR00032">
    <property type="entry name" value="HTHARAC"/>
</dbReference>
<keyword evidence="12" id="KW-1185">Reference proteome</keyword>
<evidence type="ECO:0000256" key="1">
    <source>
        <dbReference type="ARBA" id="ARBA00004496"/>
    </source>
</evidence>
<dbReference type="InterPro" id="IPR018060">
    <property type="entry name" value="HTH_AraC"/>
</dbReference>
<protein>
    <submittedName>
        <fullName evidence="11">Response regulator</fullName>
    </submittedName>
</protein>
<dbReference type="SUPFAM" id="SSF46689">
    <property type="entry name" value="Homeodomain-like"/>
    <property type="match status" value="2"/>
</dbReference>